<comment type="caution">
    <text evidence="4">The sequence shown here is derived from an EMBL/GenBank/DDBJ whole genome shotgun (WGS) entry which is preliminary data.</text>
</comment>
<keyword evidence="1" id="KW-0472">Membrane</keyword>
<keyword evidence="1" id="KW-1133">Transmembrane helix</keyword>
<feature type="transmembrane region" description="Helical" evidence="1">
    <location>
        <begin position="178"/>
        <end position="200"/>
    </location>
</feature>
<evidence type="ECO:0000313" key="4">
    <source>
        <dbReference type="EMBL" id="KIA60074.1"/>
    </source>
</evidence>
<dbReference type="InterPro" id="IPR058333">
    <property type="entry name" value="DUF8020"/>
</dbReference>
<dbReference type="EMBL" id="JNFP01000081">
    <property type="protein sequence ID" value="KIA60074.1"/>
    <property type="molecule type" value="Genomic_DNA"/>
</dbReference>
<keyword evidence="1" id="KW-0812">Transmembrane</keyword>
<evidence type="ECO:0000313" key="5">
    <source>
        <dbReference type="Proteomes" id="UP000031364"/>
    </source>
</evidence>
<feature type="signal peptide" evidence="2">
    <location>
        <begin position="1"/>
        <end position="26"/>
    </location>
</feature>
<keyword evidence="2" id="KW-0732">Signal</keyword>
<reference evidence="4 5" key="1">
    <citation type="journal article" date="2014" name="Int. J. Syst. Evol. Microbiol.">
        <title>Nocardia vulneris sp. nov., isolated from wounds of human patients in North America.</title>
        <authorList>
            <person name="Lasker B.A."/>
            <person name="Bell M."/>
            <person name="Klenk H.P."/>
            <person name="Sproer C."/>
            <person name="Schumann C."/>
            <person name="Schumann P."/>
            <person name="Brown J.M."/>
        </authorList>
    </citation>
    <scope>NUCLEOTIDE SEQUENCE [LARGE SCALE GENOMIC DNA]</scope>
    <source>
        <strain evidence="4 5">W9851</strain>
    </source>
</reference>
<dbReference type="RefSeq" id="WP_043681429.1">
    <property type="nucleotide sequence ID" value="NZ_BDCI01000008.1"/>
</dbReference>
<protein>
    <submittedName>
        <fullName evidence="4">Membrane protein</fullName>
    </submittedName>
</protein>
<feature type="transmembrane region" description="Helical" evidence="1">
    <location>
        <begin position="206"/>
        <end position="226"/>
    </location>
</feature>
<feature type="chain" id="PRO_5046074217" evidence="2">
    <location>
        <begin position="27"/>
        <end position="240"/>
    </location>
</feature>
<feature type="domain" description="DUF8020" evidence="3">
    <location>
        <begin position="36"/>
        <end position="104"/>
    </location>
</feature>
<gene>
    <name evidence="4" type="ORF">FG87_39260</name>
</gene>
<name>A0ABR4Z4I6_9NOCA</name>
<proteinExistence type="predicted"/>
<dbReference type="Proteomes" id="UP000031364">
    <property type="component" value="Unassembled WGS sequence"/>
</dbReference>
<evidence type="ECO:0000256" key="1">
    <source>
        <dbReference type="SAM" id="Phobius"/>
    </source>
</evidence>
<sequence length="240" mass="24076">MLMRKFAATSALLIAALGVTAGTVNAAPATEAENGAVNFTASSTDTQTTIKTDAGSMVVEDGALKIKAANGTTIAGTDLHFRVDEFEFPIAADISDRTATLTPQLDMTKATYKPVALPFEDKAPWKNEYDREQAAFNRMKDTIAMGATIGTLVGGLGGAAVGCVLGGIAGATVASATIIGLFGPFIPAAAIGCLGGIIAVGALGTVAGQILITAPVAIGAAIQYFATTSGPFNAPPAPAK</sequence>
<feature type="transmembrane region" description="Helical" evidence="1">
    <location>
        <begin position="143"/>
        <end position="166"/>
    </location>
</feature>
<dbReference type="Pfam" id="PF26059">
    <property type="entry name" value="DUF8020"/>
    <property type="match status" value="1"/>
</dbReference>
<evidence type="ECO:0000259" key="3">
    <source>
        <dbReference type="Pfam" id="PF26059"/>
    </source>
</evidence>
<keyword evidence="5" id="KW-1185">Reference proteome</keyword>
<accession>A0ABR4Z4I6</accession>
<evidence type="ECO:0000256" key="2">
    <source>
        <dbReference type="SAM" id="SignalP"/>
    </source>
</evidence>
<organism evidence="4 5">
    <name type="scientific">Nocardia vulneris</name>
    <dbReference type="NCBI Taxonomy" id="1141657"/>
    <lineage>
        <taxon>Bacteria</taxon>
        <taxon>Bacillati</taxon>
        <taxon>Actinomycetota</taxon>
        <taxon>Actinomycetes</taxon>
        <taxon>Mycobacteriales</taxon>
        <taxon>Nocardiaceae</taxon>
        <taxon>Nocardia</taxon>
    </lineage>
</organism>